<gene>
    <name evidence="2" type="ORF">SI7747_11014408</name>
    <name evidence="3" type="ORF">SI8410_11015517</name>
</gene>
<dbReference type="PANTHER" id="PTHR35737:SF1">
    <property type="entry name" value="CRYPTIC LOCI REGULATOR"/>
    <property type="match status" value="1"/>
</dbReference>
<dbReference type="AlphaFoldDB" id="A0A7I8JCY0"/>
<accession>A0A7I8JCY0</accession>
<evidence type="ECO:0000313" key="4">
    <source>
        <dbReference type="Proteomes" id="UP000663760"/>
    </source>
</evidence>
<organism evidence="2">
    <name type="scientific">Spirodela intermedia</name>
    <name type="common">Intermediate duckweed</name>
    <dbReference type="NCBI Taxonomy" id="51605"/>
    <lineage>
        <taxon>Eukaryota</taxon>
        <taxon>Viridiplantae</taxon>
        <taxon>Streptophyta</taxon>
        <taxon>Embryophyta</taxon>
        <taxon>Tracheophyta</taxon>
        <taxon>Spermatophyta</taxon>
        <taxon>Magnoliopsida</taxon>
        <taxon>Liliopsida</taxon>
        <taxon>Araceae</taxon>
        <taxon>Lemnoideae</taxon>
        <taxon>Spirodela</taxon>
    </lineage>
</organism>
<dbReference type="Proteomes" id="UP000663760">
    <property type="component" value="Chromosome 11"/>
</dbReference>
<evidence type="ECO:0000313" key="3">
    <source>
        <dbReference type="EMBL" id="CAA7404839.1"/>
    </source>
</evidence>
<evidence type="ECO:0000256" key="1">
    <source>
        <dbReference type="SAM" id="MobiDB-lite"/>
    </source>
</evidence>
<keyword evidence="4" id="KW-1185">Reference proteome</keyword>
<name>A0A7I8JCY0_SPIIN</name>
<protein>
    <submittedName>
        <fullName evidence="2">Uncharacterized protein</fullName>
    </submittedName>
</protein>
<dbReference type="EMBL" id="LR743598">
    <property type="protein sequence ID" value="CAA2628767.1"/>
    <property type="molecule type" value="Genomic_DNA"/>
</dbReference>
<reference evidence="2" key="1">
    <citation type="submission" date="2019-12" db="EMBL/GenBank/DDBJ databases">
        <authorList>
            <person name="Scholz U."/>
            <person name="Mascher M."/>
            <person name="Fiebig A."/>
        </authorList>
    </citation>
    <scope>NUCLEOTIDE SEQUENCE</scope>
</reference>
<dbReference type="OrthoDB" id="1930051at2759"/>
<evidence type="ECO:0000313" key="2">
    <source>
        <dbReference type="EMBL" id="CAA2628767.1"/>
    </source>
</evidence>
<sequence length="187" mass="20934">MEGEEWELCNDDGFIYKRRKRRQPEEVPQETSAEPEEEPKRNQLARRKISLLAVRERYRKEIDKLEGLAVSLLEGGRFCGAEGDAGGGDFGVTGEESTLERSATGTISSSCRQKEGEDVAEPVNPFRALIEELILQVEAQEAILKKLSNLCDIADSVCDMREEAMMESLLDLPVWESPRALMASLVD</sequence>
<proteinExistence type="predicted"/>
<feature type="region of interest" description="Disordered" evidence="1">
    <location>
        <begin position="19"/>
        <end position="43"/>
    </location>
</feature>
<dbReference type="PANTHER" id="PTHR35737">
    <property type="entry name" value="CRYPTIC LOCI REGULATOR"/>
    <property type="match status" value="1"/>
</dbReference>
<dbReference type="EMBL" id="LR746274">
    <property type="protein sequence ID" value="CAA7404839.1"/>
    <property type="molecule type" value="Genomic_DNA"/>
</dbReference>